<proteinExistence type="predicted"/>
<protein>
    <recommendedName>
        <fullName evidence="1">BON domain-containing protein</fullName>
    </recommendedName>
</protein>
<gene>
    <name evidence="2" type="ORF">A2Y62_19585</name>
</gene>
<accession>A0A1F5VXN6</accession>
<comment type="caution">
    <text evidence="2">The sequence shown here is derived from an EMBL/GenBank/DDBJ whole genome shotgun (WGS) entry which is preliminary data.</text>
</comment>
<dbReference type="Pfam" id="PF04972">
    <property type="entry name" value="BON"/>
    <property type="match status" value="2"/>
</dbReference>
<dbReference type="InterPro" id="IPR007055">
    <property type="entry name" value="BON_dom"/>
</dbReference>
<evidence type="ECO:0000313" key="3">
    <source>
        <dbReference type="Proteomes" id="UP000178943"/>
    </source>
</evidence>
<feature type="domain" description="BON" evidence="1">
    <location>
        <begin position="33"/>
        <end position="85"/>
    </location>
</feature>
<dbReference type="EMBL" id="MFGW01000016">
    <property type="protein sequence ID" value="OGF68150.1"/>
    <property type="molecule type" value="Genomic_DNA"/>
</dbReference>
<dbReference type="AlphaFoldDB" id="A0A1F5VXN6"/>
<organism evidence="2 3">
    <name type="scientific">Candidatus Fischerbacteria bacterium RBG_13_37_8</name>
    <dbReference type="NCBI Taxonomy" id="1817863"/>
    <lineage>
        <taxon>Bacteria</taxon>
        <taxon>Candidatus Fischeribacteriota</taxon>
    </lineage>
</organism>
<evidence type="ECO:0000259" key="1">
    <source>
        <dbReference type="Pfam" id="PF04972"/>
    </source>
</evidence>
<feature type="domain" description="BON" evidence="1">
    <location>
        <begin position="104"/>
        <end position="149"/>
    </location>
</feature>
<dbReference type="Proteomes" id="UP000178943">
    <property type="component" value="Unassembled WGS sequence"/>
</dbReference>
<reference evidence="2 3" key="1">
    <citation type="journal article" date="2016" name="Nat. Commun.">
        <title>Thousands of microbial genomes shed light on interconnected biogeochemical processes in an aquifer system.</title>
        <authorList>
            <person name="Anantharaman K."/>
            <person name="Brown C.T."/>
            <person name="Hug L.A."/>
            <person name="Sharon I."/>
            <person name="Castelle C.J."/>
            <person name="Probst A.J."/>
            <person name="Thomas B.C."/>
            <person name="Singh A."/>
            <person name="Wilkins M.J."/>
            <person name="Karaoz U."/>
            <person name="Brodie E.L."/>
            <person name="Williams K.H."/>
            <person name="Hubbard S.S."/>
            <person name="Banfield J.F."/>
        </authorList>
    </citation>
    <scope>NUCLEOTIDE SEQUENCE [LARGE SCALE GENOMIC DNA]</scope>
</reference>
<evidence type="ECO:0000313" key="2">
    <source>
        <dbReference type="EMBL" id="OGF68150.1"/>
    </source>
</evidence>
<name>A0A1F5VXN6_9BACT</name>
<sequence>MKLLSIRTILFLIIFVSLALIIPVGLFAGSTNTVLAKQIKAKILLNKNISIDNLEVTDEGNGEVKLDGTADLYGEVYLAVREAAEFNTQMINTNIEVIPKETKSDAQIEKEVRAELNKHTKEVDLKDVDVTVEDSVVRLIGTTTQKDAVNEIFKKIIWIPGITYARNEVKEKK</sequence>